<dbReference type="Ensembl" id="ENSMMUT00000093646.1">
    <property type="protein sequence ID" value="ENSMMUP00000064787.1"/>
    <property type="gene ID" value="ENSMMUG00000063204.1"/>
</dbReference>
<dbReference type="AlphaFoldDB" id="A0A5F7ZJH7"/>
<evidence type="ECO:0000313" key="2">
    <source>
        <dbReference type="Ensembl" id="ENSMMUP00000064787.1"/>
    </source>
</evidence>
<reference evidence="2" key="3">
    <citation type="submission" date="2025-08" db="UniProtKB">
        <authorList>
            <consortium name="Ensembl"/>
        </authorList>
    </citation>
    <scope>IDENTIFICATION</scope>
    <source>
        <strain evidence="2">17573</strain>
    </source>
</reference>
<evidence type="ECO:0000313" key="3">
    <source>
        <dbReference type="Proteomes" id="UP000006718"/>
    </source>
</evidence>
<reference evidence="2" key="4">
    <citation type="submission" date="2025-09" db="UniProtKB">
        <authorList>
            <consortium name="Ensembl"/>
        </authorList>
    </citation>
    <scope>IDENTIFICATION</scope>
    <source>
        <strain evidence="2">17573</strain>
    </source>
</reference>
<feature type="compositionally biased region" description="Polar residues" evidence="1">
    <location>
        <begin position="79"/>
        <end position="96"/>
    </location>
</feature>
<dbReference type="GeneTree" id="ENSGT00530000062932"/>
<dbReference type="PANTHER" id="PTHR10881">
    <property type="entry name" value="GOLGIN SUBFAMILY A MEMBER-RELATED"/>
    <property type="match status" value="1"/>
</dbReference>
<protein>
    <submittedName>
        <fullName evidence="2">Uncharacterized protein</fullName>
    </submittedName>
</protein>
<accession>A0A5F7ZJH7</accession>
<dbReference type="Proteomes" id="UP000006718">
    <property type="component" value="Chromosome 7"/>
</dbReference>
<dbReference type="GO" id="GO:0005794">
    <property type="term" value="C:Golgi apparatus"/>
    <property type="evidence" value="ECO:0007669"/>
    <property type="project" value="InterPro"/>
</dbReference>
<reference evidence="3" key="1">
    <citation type="journal article" date="2007" name="Science">
        <title>Evolutionary and biomedical insights from the rhesus macaque genome.</title>
        <authorList>
            <person name="Gibbs R.A."/>
            <person name="Rogers J."/>
            <person name="Katze M.G."/>
            <person name="Bumgarner R."/>
            <person name="Weinstock G.M."/>
            <person name="Mardis E.R."/>
            <person name="Remington K.A."/>
            <person name="Strausberg R.L."/>
            <person name="Venter J.C."/>
            <person name="Wilson R.K."/>
            <person name="Batzer M.A."/>
            <person name="Bustamante C.D."/>
            <person name="Eichler E.E."/>
            <person name="Hahn M.W."/>
            <person name="Hardison R.C."/>
            <person name="Makova K.D."/>
            <person name="Miller W."/>
            <person name="Milosavljevic A."/>
            <person name="Palermo R.E."/>
            <person name="Siepel A."/>
            <person name="Sikela J.M."/>
            <person name="Attaway T."/>
            <person name="Bell S."/>
            <person name="Bernard K.E."/>
            <person name="Buhay C.J."/>
            <person name="Chandrabose M.N."/>
            <person name="Dao M."/>
            <person name="Davis C."/>
            <person name="Delehaunty K.D."/>
            <person name="Ding Y."/>
            <person name="Dinh H.H."/>
            <person name="Dugan-Rocha S."/>
            <person name="Fulton L.A."/>
            <person name="Gabisi R.A."/>
            <person name="Garner T.T."/>
            <person name="Godfrey J."/>
            <person name="Hawes A.C."/>
            <person name="Hernandez J."/>
            <person name="Hines S."/>
            <person name="Holder M."/>
            <person name="Hume J."/>
            <person name="Jhangiani S.N."/>
            <person name="Joshi V."/>
            <person name="Khan Z.M."/>
            <person name="Kirkness E.F."/>
            <person name="Cree A."/>
            <person name="Fowler R.G."/>
            <person name="Lee S."/>
            <person name="Lewis L.R."/>
            <person name="Li Z."/>
            <person name="Liu Y.-S."/>
            <person name="Moore S.M."/>
            <person name="Muzny D."/>
            <person name="Nazareth L.V."/>
            <person name="Ngo D.N."/>
            <person name="Okwuonu G.O."/>
            <person name="Pai G."/>
            <person name="Parker D."/>
            <person name="Paul H.A."/>
            <person name="Pfannkoch C."/>
            <person name="Pohl C.S."/>
            <person name="Rogers Y.-H.C."/>
            <person name="Ruiz S.J."/>
            <person name="Sabo A."/>
            <person name="Santibanez J."/>
            <person name="Schneider B.W."/>
            <person name="Smith S.M."/>
            <person name="Sodergren E."/>
            <person name="Svatek A.F."/>
            <person name="Utterback T.R."/>
            <person name="Vattathil S."/>
            <person name="Warren W."/>
            <person name="White C.S."/>
            <person name="Chinwalla A.T."/>
            <person name="Feng Y."/>
            <person name="Halpern A.L."/>
            <person name="Hillier L.W."/>
            <person name="Huang X."/>
            <person name="Minx P."/>
            <person name="Nelson J.O."/>
            <person name="Pepin K.H."/>
            <person name="Qin X."/>
            <person name="Sutton G.G."/>
            <person name="Venter E."/>
            <person name="Walenz B.P."/>
            <person name="Wallis J.W."/>
            <person name="Worley K.C."/>
            <person name="Yang S.-P."/>
            <person name="Jones S.M."/>
            <person name="Marra M.A."/>
            <person name="Rocchi M."/>
            <person name="Schein J.E."/>
            <person name="Baertsch R."/>
            <person name="Clarke L."/>
            <person name="Csuros M."/>
            <person name="Glasscock J."/>
            <person name="Harris R.A."/>
            <person name="Havlak P."/>
            <person name="Jackson A.R."/>
            <person name="Jiang H."/>
            <person name="Liu Y."/>
            <person name="Messina D.N."/>
            <person name="Shen Y."/>
            <person name="Song H.X.-Z."/>
            <person name="Wylie T."/>
            <person name="Zhang L."/>
            <person name="Birney E."/>
            <person name="Han K."/>
            <person name="Konkel M.K."/>
            <person name="Lee J."/>
            <person name="Smit A.F.A."/>
            <person name="Ullmer B."/>
            <person name="Wang H."/>
            <person name="Xing J."/>
            <person name="Burhans R."/>
            <person name="Cheng Z."/>
            <person name="Karro J.E."/>
            <person name="Ma J."/>
            <person name="Raney B."/>
            <person name="She X."/>
            <person name="Cox M.J."/>
            <person name="Demuth J.P."/>
            <person name="Dumas L.J."/>
            <person name="Han S.-G."/>
            <person name="Hopkins J."/>
            <person name="Karimpour-Fard A."/>
            <person name="Kim Y.H."/>
            <person name="Pollack J.R."/>
            <person name="Vinar T."/>
            <person name="Addo-Quaye C."/>
            <person name="Degenhardt J."/>
            <person name="Denby A."/>
            <person name="Hubisz M.J."/>
            <person name="Indap A."/>
            <person name="Kosiol C."/>
            <person name="Lahn B.T."/>
            <person name="Lawson H.A."/>
            <person name="Marklein A."/>
            <person name="Nielsen R."/>
            <person name="Vallender E.J."/>
            <person name="Clark A.G."/>
            <person name="Ferguson B."/>
            <person name="Hernandez R.D."/>
            <person name="Hirani K."/>
            <person name="Kehrer-Sawatzki H."/>
            <person name="Kolb J."/>
            <person name="Patil S."/>
            <person name="Pu L.-L."/>
            <person name="Ren Y."/>
            <person name="Smith D.G."/>
            <person name="Wheeler D.A."/>
            <person name="Schenck I."/>
            <person name="Ball E.V."/>
            <person name="Chen R."/>
            <person name="Cooper D.N."/>
            <person name="Giardine B."/>
            <person name="Hsu F."/>
            <person name="Kent W.J."/>
            <person name="Lesk A."/>
            <person name="Nelson D.L."/>
            <person name="O'brien W.E."/>
            <person name="Pruefer K."/>
            <person name="Stenson P.D."/>
            <person name="Wallace J.C."/>
            <person name="Ke H."/>
            <person name="Liu X.-M."/>
            <person name="Wang P."/>
            <person name="Xiang A.P."/>
            <person name="Yang F."/>
            <person name="Barber G.P."/>
            <person name="Haussler D."/>
            <person name="Karolchik D."/>
            <person name="Kern A.D."/>
            <person name="Kuhn R.M."/>
            <person name="Smith K.E."/>
            <person name="Zwieg A.S."/>
        </authorList>
    </citation>
    <scope>NUCLEOTIDE SEQUENCE [LARGE SCALE GENOMIC DNA]</scope>
    <source>
        <strain evidence="3">17573</strain>
    </source>
</reference>
<keyword evidence="3" id="KW-1185">Reference proteome</keyword>
<dbReference type="PANTHER" id="PTHR10881:SF44">
    <property type="entry name" value="GOLGIN SUBFAMILY A MEMBER 6A-RELATED"/>
    <property type="match status" value="1"/>
</dbReference>
<organism evidence="2 3">
    <name type="scientific">Macaca mulatta</name>
    <name type="common">Rhesus macaque</name>
    <dbReference type="NCBI Taxonomy" id="9544"/>
    <lineage>
        <taxon>Eukaryota</taxon>
        <taxon>Metazoa</taxon>
        <taxon>Chordata</taxon>
        <taxon>Craniata</taxon>
        <taxon>Vertebrata</taxon>
        <taxon>Euteleostomi</taxon>
        <taxon>Mammalia</taxon>
        <taxon>Eutheria</taxon>
        <taxon>Euarchontoglires</taxon>
        <taxon>Primates</taxon>
        <taxon>Haplorrhini</taxon>
        <taxon>Catarrhini</taxon>
        <taxon>Cercopithecidae</taxon>
        <taxon>Cercopithecinae</taxon>
        <taxon>Macaca</taxon>
    </lineage>
</organism>
<evidence type="ECO:0000256" key="1">
    <source>
        <dbReference type="SAM" id="MobiDB-lite"/>
    </source>
</evidence>
<feature type="region of interest" description="Disordered" evidence="1">
    <location>
        <begin position="32"/>
        <end position="104"/>
    </location>
</feature>
<dbReference type="SMR" id="A0A5F7ZJH7"/>
<dbReference type="Bgee" id="ENSMMUG00000063204">
    <property type="expression patterns" value="Expressed in spermatid and 16 other cell types or tissues"/>
</dbReference>
<dbReference type="VEuPathDB" id="HostDB:ENSMMUG00000063204"/>
<dbReference type="InParanoid" id="A0A5F7ZJH7"/>
<proteinExistence type="predicted"/>
<dbReference type="InterPro" id="IPR024858">
    <property type="entry name" value="GOLGA"/>
</dbReference>
<feature type="compositionally biased region" description="Polar residues" evidence="1">
    <location>
        <begin position="54"/>
        <end position="63"/>
    </location>
</feature>
<name>A0A5F7ZJH7_MACMU</name>
<sequence length="119" mass="12738">MTAKHPSLQVNLLELQGQVLWLVGDHNEGHDKFLTTAQSPADQPALGAPIPQELGSSWLSLTDSVEPAPGEAREGSPHHNPTAQQIVQLPPLTQDSPGAPRLAQQPLHAILFTVPRSGR</sequence>
<reference evidence="2" key="2">
    <citation type="submission" date="2019-01" db="EMBL/GenBank/DDBJ databases">
        <authorList>
            <person name="Graves T."/>
            <person name="Eichler E.E."/>
            <person name="Wilson R.K."/>
        </authorList>
    </citation>
    <scope>NUCLEOTIDE SEQUENCE [LARGE SCALE GENOMIC DNA]</scope>
    <source>
        <strain evidence="2">17573</strain>
    </source>
</reference>